<organism evidence="1 2">
    <name type="scientific">Rhabditophanes sp. KR3021</name>
    <dbReference type="NCBI Taxonomy" id="114890"/>
    <lineage>
        <taxon>Eukaryota</taxon>
        <taxon>Metazoa</taxon>
        <taxon>Ecdysozoa</taxon>
        <taxon>Nematoda</taxon>
        <taxon>Chromadorea</taxon>
        <taxon>Rhabditida</taxon>
        <taxon>Tylenchina</taxon>
        <taxon>Panagrolaimomorpha</taxon>
        <taxon>Strongyloidoidea</taxon>
        <taxon>Alloionematidae</taxon>
        <taxon>Rhabditophanes</taxon>
    </lineage>
</organism>
<accession>A0AC35UAZ3</accession>
<name>A0AC35UAZ3_9BILA</name>
<proteinExistence type="predicted"/>
<sequence length="366" mass="42142">MANNQHLLKSINSGAEETDFEDTYNKLFRGKTYTPCETELPKDWTQNLMKECANEEVSTLVTDLTILLTEKFILDAYKQIAGSKNSKQLENLKYEDVYKFHHSKPMFFAFQEFFQPKLSTYDVQVNAQRILAHNRNIKAKPLYADQATNYTLFLYMHRDNSSNPYKNGSLTGIPLVFIPGNSAPFLIARFIGFTLTNQIIKQHKPFHFDVFTVNFNEEVNVLGSKVLLREVNFLTKAINHIETLYDADHIRKQKFVIMGHSMGGIVGRMVMESPSMQNMTSMLITLGTPHRRSPIILNREVISAWKSLKKNTDIPIISIYGGLLDLDVDESITRDDGILSYSVNGMDRCWRRTDHQGITWCYQLQM</sequence>
<protein>
    <submittedName>
        <fullName evidence="2">GPI inositol-deacylase</fullName>
    </submittedName>
</protein>
<dbReference type="WBParaSite" id="RSKR_0000940800.1">
    <property type="protein sequence ID" value="RSKR_0000940800.1"/>
    <property type="gene ID" value="RSKR_0000940800"/>
</dbReference>
<evidence type="ECO:0000313" key="1">
    <source>
        <dbReference type="Proteomes" id="UP000095286"/>
    </source>
</evidence>
<evidence type="ECO:0000313" key="2">
    <source>
        <dbReference type="WBParaSite" id="RSKR_0000940800.1"/>
    </source>
</evidence>
<reference evidence="2" key="1">
    <citation type="submission" date="2016-11" db="UniProtKB">
        <authorList>
            <consortium name="WormBaseParasite"/>
        </authorList>
    </citation>
    <scope>IDENTIFICATION</scope>
    <source>
        <strain evidence="2">KR3021</strain>
    </source>
</reference>
<dbReference type="Proteomes" id="UP000095286">
    <property type="component" value="Unplaced"/>
</dbReference>